<feature type="transmembrane region" description="Helical" evidence="1">
    <location>
        <begin position="14"/>
        <end position="47"/>
    </location>
</feature>
<gene>
    <name evidence="2" type="primary">orf05572</name>
    <name evidence="2" type="ORF">Q903MT_gene5540</name>
</gene>
<dbReference type="EMBL" id="MK697702">
    <property type="protein sequence ID" value="QHR91505.1"/>
    <property type="molecule type" value="Genomic_DNA"/>
</dbReference>
<keyword evidence="1" id="KW-0472">Membrane</keyword>
<keyword evidence="2" id="KW-0496">Mitochondrion</keyword>
<evidence type="ECO:0000313" key="2">
    <source>
        <dbReference type="EMBL" id="QHR91505.1"/>
    </source>
</evidence>
<accession>A0A6B9XWA8</accession>
<sequence>MLLDKLVINVHNMLLLYIVLDVMVCLATVFSTLYSICSIFSMAMTVYDCMAML</sequence>
<geneLocation type="mitochondrion" evidence="2"/>
<name>A0A6B9XWA8_PICSI</name>
<proteinExistence type="predicted"/>
<keyword evidence="1" id="KW-0812">Transmembrane</keyword>
<reference evidence="2" key="1">
    <citation type="submission" date="2019-03" db="EMBL/GenBank/DDBJ databases">
        <title>Largest Complete Mitochondrial Genome of a Gymnosperm, Sitka Spruce (Picea sitchensis), Indicates Complex Physical Structure.</title>
        <authorList>
            <person name="Jackman S.D."/>
            <person name="Coombe L."/>
            <person name="Warren R."/>
            <person name="Kirk H."/>
            <person name="Trinh E."/>
            <person name="McLeod T."/>
            <person name="Pleasance S."/>
            <person name="Pandoh P."/>
            <person name="Zhao Y."/>
            <person name="Coope R."/>
            <person name="Bousquet J."/>
            <person name="Bohlmann J.C."/>
            <person name="Jones S.J.M."/>
            <person name="Birol I."/>
        </authorList>
    </citation>
    <scope>NUCLEOTIDE SEQUENCE</scope>
    <source>
        <strain evidence="2">Q903</strain>
    </source>
</reference>
<dbReference type="AlphaFoldDB" id="A0A6B9XWA8"/>
<organism evidence="2">
    <name type="scientific">Picea sitchensis</name>
    <name type="common">Sitka spruce</name>
    <name type="synonym">Pinus sitchensis</name>
    <dbReference type="NCBI Taxonomy" id="3332"/>
    <lineage>
        <taxon>Eukaryota</taxon>
        <taxon>Viridiplantae</taxon>
        <taxon>Streptophyta</taxon>
        <taxon>Embryophyta</taxon>
        <taxon>Tracheophyta</taxon>
        <taxon>Spermatophyta</taxon>
        <taxon>Pinopsida</taxon>
        <taxon>Pinidae</taxon>
        <taxon>Conifers I</taxon>
        <taxon>Pinales</taxon>
        <taxon>Pinaceae</taxon>
        <taxon>Picea</taxon>
    </lineage>
</organism>
<evidence type="ECO:0000256" key="1">
    <source>
        <dbReference type="SAM" id="Phobius"/>
    </source>
</evidence>
<protein>
    <submittedName>
        <fullName evidence="2">Uncharacterized protein</fullName>
    </submittedName>
</protein>
<keyword evidence="1" id="KW-1133">Transmembrane helix</keyword>